<evidence type="ECO:0000259" key="5">
    <source>
        <dbReference type="PROSITE" id="PS50931"/>
    </source>
</evidence>
<gene>
    <name evidence="6" type="ORF">GCT13_38405</name>
</gene>
<dbReference type="InterPro" id="IPR000847">
    <property type="entry name" value="LysR_HTH_N"/>
</dbReference>
<evidence type="ECO:0000256" key="3">
    <source>
        <dbReference type="ARBA" id="ARBA00023125"/>
    </source>
</evidence>
<evidence type="ECO:0000256" key="4">
    <source>
        <dbReference type="ARBA" id="ARBA00023163"/>
    </source>
</evidence>
<keyword evidence="2" id="KW-0805">Transcription regulation</keyword>
<protein>
    <submittedName>
        <fullName evidence="6">LysR family transcriptional regulator</fullName>
    </submittedName>
</protein>
<dbReference type="InterPro" id="IPR005119">
    <property type="entry name" value="LysR_subst-bd"/>
</dbReference>
<dbReference type="PROSITE" id="PS50931">
    <property type="entry name" value="HTH_LYSR"/>
    <property type="match status" value="1"/>
</dbReference>
<organism evidence="6 7">
    <name type="scientific">Paraburkholderia franconis</name>
    <dbReference type="NCBI Taxonomy" id="2654983"/>
    <lineage>
        <taxon>Bacteria</taxon>
        <taxon>Pseudomonadati</taxon>
        <taxon>Pseudomonadota</taxon>
        <taxon>Betaproteobacteria</taxon>
        <taxon>Burkholderiales</taxon>
        <taxon>Burkholderiaceae</taxon>
        <taxon>Paraburkholderia</taxon>
    </lineage>
</organism>
<evidence type="ECO:0000256" key="2">
    <source>
        <dbReference type="ARBA" id="ARBA00023015"/>
    </source>
</evidence>
<keyword evidence="7" id="KW-1185">Reference proteome</keyword>
<comment type="similarity">
    <text evidence="1">Belongs to the LysR transcriptional regulatory family.</text>
</comment>
<dbReference type="Proteomes" id="UP000484381">
    <property type="component" value="Unassembled WGS sequence"/>
</dbReference>
<dbReference type="Pfam" id="PF00126">
    <property type="entry name" value="HTH_1"/>
    <property type="match status" value="1"/>
</dbReference>
<dbReference type="GO" id="GO:0032993">
    <property type="term" value="C:protein-DNA complex"/>
    <property type="evidence" value="ECO:0007669"/>
    <property type="project" value="TreeGrafter"/>
</dbReference>
<proteinExistence type="inferred from homology"/>
<evidence type="ECO:0000313" key="7">
    <source>
        <dbReference type="Proteomes" id="UP000484381"/>
    </source>
</evidence>
<dbReference type="SUPFAM" id="SSF53850">
    <property type="entry name" value="Periplasmic binding protein-like II"/>
    <property type="match status" value="1"/>
</dbReference>
<sequence>MKRTNATLQRSHIEALVAIADVGSVHRAARGLGVAQPVLSRLLADAEHRLGARLFERSSQGSQPTPLGETVLAHARSVMRAMERMTASAASARLPIRLGCIPRAMHTLIPPLLARMYPEARKRDARDGDAAFRCNVVEGSSGALFALLEAGELDFAILRHASTARSDETRIERLYAERTVIVCSSDHPLVRKQPVRIADLAAHDWILPHADTTSRIAFDQFWTRHRLPFIEPVLETRSFESNIGVVAHTRLLSIAPEPVARRYMRFGMLSILEVERPLPSSPIMLGMRMNAHEDPALKRFRKLLQETANALPIE</sequence>
<dbReference type="GO" id="GO:0003677">
    <property type="term" value="F:DNA binding"/>
    <property type="evidence" value="ECO:0007669"/>
    <property type="project" value="UniProtKB-KW"/>
</dbReference>
<dbReference type="SUPFAM" id="SSF46785">
    <property type="entry name" value="Winged helix' DNA-binding domain"/>
    <property type="match status" value="1"/>
</dbReference>
<dbReference type="Gene3D" id="3.40.190.290">
    <property type="match status" value="1"/>
</dbReference>
<reference evidence="6 7" key="1">
    <citation type="submission" date="2019-10" db="EMBL/GenBank/DDBJ databases">
        <title>Paraburkholderia sp. isolated from nodules of Mimosa pudica from Brazilian Atlantic Forest soils.</title>
        <authorList>
            <person name="Paulitsch F."/>
            <person name="Hungria M."/>
            <person name="Dall'Agnol R."/>
        </authorList>
    </citation>
    <scope>NUCLEOTIDE SEQUENCE [LARGE SCALE GENOMIC DNA]</scope>
    <source>
        <strain evidence="6 7">CNPSo 3157</strain>
    </source>
</reference>
<dbReference type="PANTHER" id="PTHR30346:SF9">
    <property type="entry name" value="LYSR FAMILY TRANSCRIPTIONAL REGULATOR"/>
    <property type="match status" value="1"/>
</dbReference>
<keyword evidence="3" id="KW-0238">DNA-binding</keyword>
<evidence type="ECO:0000313" key="6">
    <source>
        <dbReference type="EMBL" id="MPW22537.1"/>
    </source>
</evidence>
<evidence type="ECO:0000256" key="1">
    <source>
        <dbReference type="ARBA" id="ARBA00009437"/>
    </source>
</evidence>
<keyword evidence="4" id="KW-0804">Transcription</keyword>
<accession>A0A7X1NIM2</accession>
<feature type="domain" description="HTH lysR-type" evidence="5">
    <location>
        <begin position="12"/>
        <end position="65"/>
    </location>
</feature>
<dbReference type="RefSeq" id="WP_152767174.1">
    <property type="nucleotide sequence ID" value="NZ_WHNP01000069.1"/>
</dbReference>
<dbReference type="AlphaFoldDB" id="A0A7X1NIM2"/>
<dbReference type="EMBL" id="WHNP01000069">
    <property type="protein sequence ID" value="MPW22537.1"/>
    <property type="molecule type" value="Genomic_DNA"/>
</dbReference>
<comment type="caution">
    <text evidence="6">The sequence shown here is derived from an EMBL/GenBank/DDBJ whole genome shotgun (WGS) entry which is preliminary data.</text>
</comment>
<dbReference type="InterPro" id="IPR036390">
    <property type="entry name" value="WH_DNA-bd_sf"/>
</dbReference>
<name>A0A7X1NIM2_9BURK</name>
<dbReference type="Gene3D" id="1.10.10.10">
    <property type="entry name" value="Winged helix-like DNA-binding domain superfamily/Winged helix DNA-binding domain"/>
    <property type="match status" value="1"/>
</dbReference>
<dbReference type="InterPro" id="IPR036388">
    <property type="entry name" value="WH-like_DNA-bd_sf"/>
</dbReference>
<dbReference type="GO" id="GO:0003700">
    <property type="term" value="F:DNA-binding transcription factor activity"/>
    <property type="evidence" value="ECO:0007669"/>
    <property type="project" value="InterPro"/>
</dbReference>
<dbReference type="PANTHER" id="PTHR30346">
    <property type="entry name" value="TRANSCRIPTIONAL DUAL REGULATOR HCAR-RELATED"/>
    <property type="match status" value="1"/>
</dbReference>
<dbReference type="Pfam" id="PF03466">
    <property type="entry name" value="LysR_substrate"/>
    <property type="match status" value="1"/>
</dbReference>